<dbReference type="Gene3D" id="3.20.70.20">
    <property type="match status" value="1"/>
</dbReference>
<comment type="function">
    <text evidence="11">Catalyzes the reduction of ribonucleotides to deoxyribonucleotides. May function to provide a pool of deoxyribonucleotide precursors for DNA repair during oxygen limitation and/or for immediate growth after restoration of oxygen.</text>
</comment>
<keyword evidence="6" id="KW-0237">DNA synthesis</keyword>
<feature type="domain" description="Ribonucleotide reductase class II vitamin B12-dependent N-terminal" evidence="15">
    <location>
        <begin position="38"/>
        <end position="124"/>
    </location>
</feature>
<keyword evidence="10" id="KW-0170">Cobalt</keyword>
<dbReference type="PRINTS" id="PR01183">
    <property type="entry name" value="RIBORDTASEM1"/>
</dbReference>
<dbReference type="InterPro" id="IPR000788">
    <property type="entry name" value="RNR_lg_C"/>
</dbReference>
<dbReference type="InterPro" id="IPR013344">
    <property type="entry name" value="RNR_NrdJ/NrdZ"/>
</dbReference>
<dbReference type="GO" id="GO:0031419">
    <property type="term" value="F:cobalamin binding"/>
    <property type="evidence" value="ECO:0007669"/>
    <property type="project" value="UniProtKB-KW"/>
</dbReference>
<dbReference type="PANTHER" id="PTHR43371:SF1">
    <property type="entry name" value="RIBONUCLEOSIDE-DIPHOSPHATE REDUCTASE"/>
    <property type="match status" value="1"/>
</dbReference>
<comment type="catalytic activity">
    <reaction evidence="13">
        <text>a 2'-deoxyribonucleoside 5'-diphosphate + [thioredoxin]-disulfide + H2O = a ribonucleoside 5'-diphosphate + [thioredoxin]-dithiol</text>
        <dbReference type="Rhea" id="RHEA:23252"/>
        <dbReference type="Rhea" id="RHEA-COMP:10698"/>
        <dbReference type="Rhea" id="RHEA-COMP:10700"/>
        <dbReference type="ChEBI" id="CHEBI:15377"/>
        <dbReference type="ChEBI" id="CHEBI:29950"/>
        <dbReference type="ChEBI" id="CHEBI:50058"/>
        <dbReference type="ChEBI" id="CHEBI:57930"/>
        <dbReference type="ChEBI" id="CHEBI:73316"/>
        <dbReference type="EC" id="1.17.4.1"/>
    </reaction>
</comment>
<feature type="domain" description="TSCPD" evidence="16">
    <location>
        <begin position="741"/>
        <end position="842"/>
    </location>
</feature>
<dbReference type="AlphaFoldDB" id="A0A6J7EQH9"/>
<evidence type="ECO:0000259" key="16">
    <source>
        <dbReference type="Pfam" id="PF12637"/>
    </source>
</evidence>
<evidence type="ECO:0000256" key="5">
    <source>
        <dbReference type="ARBA" id="ARBA00022628"/>
    </source>
</evidence>
<evidence type="ECO:0000256" key="1">
    <source>
        <dbReference type="ARBA" id="ARBA00001922"/>
    </source>
</evidence>
<feature type="domain" description="Ribonucleotide reductase large subunit C-terminal" evidence="14">
    <location>
        <begin position="146"/>
        <end position="681"/>
    </location>
</feature>
<name>A0A6J7EQH9_9ZZZZ</name>
<evidence type="ECO:0000256" key="8">
    <source>
        <dbReference type="ARBA" id="ARBA00023002"/>
    </source>
</evidence>
<comment type="cofactor">
    <cofactor evidence="1">
        <name>adenosylcob(III)alamin</name>
        <dbReference type="ChEBI" id="CHEBI:18408"/>
    </cofactor>
</comment>
<dbReference type="GO" id="GO:0050897">
    <property type="term" value="F:cobalt ion binding"/>
    <property type="evidence" value="ECO:0007669"/>
    <property type="project" value="InterPro"/>
</dbReference>
<evidence type="ECO:0000256" key="11">
    <source>
        <dbReference type="ARBA" id="ARBA00025437"/>
    </source>
</evidence>
<evidence type="ECO:0000313" key="17">
    <source>
        <dbReference type="EMBL" id="CAB4885812.1"/>
    </source>
</evidence>
<keyword evidence="5" id="KW-0846">Cobalamin</keyword>
<organism evidence="17">
    <name type="scientific">freshwater metagenome</name>
    <dbReference type="NCBI Taxonomy" id="449393"/>
    <lineage>
        <taxon>unclassified sequences</taxon>
        <taxon>metagenomes</taxon>
        <taxon>ecological metagenomes</taxon>
    </lineage>
</organism>
<evidence type="ECO:0000256" key="12">
    <source>
        <dbReference type="ARBA" id="ARBA00033050"/>
    </source>
</evidence>
<evidence type="ECO:0000256" key="2">
    <source>
        <dbReference type="ARBA" id="ARBA00007405"/>
    </source>
</evidence>
<dbReference type="Pfam" id="PF12637">
    <property type="entry name" value="TSCPD"/>
    <property type="match status" value="1"/>
</dbReference>
<comment type="similarity">
    <text evidence="2">Belongs to the ribonucleoside diphosphate reductase class-2 family.</text>
</comment>
<dbReference type="Pfam" id="PF08471">
    <property type="entry name" value="Ribonuc_red_2_N"/>
    <property type="match status" value="1"/>
</dbReference>
<dbReference type="InterPro" id="IPR050862">
    <property type="entry name" value="RdRp_reductase_class-2"/>
</dbReference>
<evidence type="ECO:0000256" key="3">
    <source>
        <dbReference type="ARBA" id="ARBA00012274"/>
    </source>
</evidence>
<reference evidence="17" key="1">
    <citation type="submission" date="2020-05" db="EMBL/GenBank/DDBJ databases">
        <authorList>
            <person name="Chiriac C."/>
            <person name="Salcher M."/>
            <person name="Ghai R."/>
            <person name="Kavagutti S V."/>
        </authorList>
    </citation>
    <scope>NUCLEOTIDE SEQUENCE</scope>
</reference>
<evidence type="ECO:0000256" key="6">
    <source>
        <dbReference type="ARBA" id="ARBA00022634"/>
    </source>
</evidence>
<keyword evidence="9" id="KW-1015">Disulfide bond</keyword>
<dbReference type="CDD" id="cd02888">
    <property type="entry name" value="RNR_II_dimer"/>
    <property type="match status" value="1"/>
</dbReference>
<evidence type="ECO:0000259" key="15">
    <source>
        <dbReference type="Pfam" id="PF08471"/>
    </source>
</evidence>
<accession>A0A6J7EQH9</accession>
<dbReference type="NCBIfam" id="NF005122">
    <property type="entry name" value="PRK06556.1"/>
    <property type="match status" value="1"/>
</dbReference>
<dbReference type="InterPro" id="IPR013678">
    <property type="entry name" value="RNR_2_N"/>
</dbReference>
<evidence type="ECO:0000256" key="4">
    <source>
        <dbReference type="ARBA" id="ARBA00014409"/>
    </source>
</evidence>
<evidence type="ECO:0000256" key="13">
    <source>
        <dbReference type="ARBA" id="ARBA00047754"/>
    </source>
</evidence>
<keyword evidence="8" id="KW-0560">Oxidoreductase</keyword>
<dbReference type="NCBIfam" id="TIGR02504">
    <property type="entry name" value="NrdJ_Z"/>
    <property type="match status" value="1"/>
</dbReference>
<dbReference type="EC" id="1.17.4.1" evidence="3"/>
<evidence type="ECO:0000256" key="9">
    <source>
        <dbReference type="ARBA" id="ARBA00023157"/>
    </source>
</evidence>
<dbReference type="Pfam" id="PF02867">
    <property type="entry name" value="Ribonuc_red_lgC"/>
    <property type="match status" value="1"/>
</dbReference>
<evidence type="ECO:0000256" key="7">
    <source>
        <dbReference type="ARBA" id="ARBA00022741"/>
    </source>
</evidence>
<dbReference type="GO" id="GO:0000166">
    <property type="term" value="F:nucleotide binding"/>
    <property type="evidence" value="ECO:0007669"/>
    <property type="project" value="UniProtKB-KW"/>
</dbReference>
<gene>
    <name evidence="17" type="ORF">UFOPK3376_02194</name>
</gene>
<evidence type="ECO:0000259" key="14">
    <source>
        <dbReference type="Pfam" id="PF02867"/>
    </source>
</evidence>
<sequence>MSLAPERLSIGLSRHFTTPGVHPYEQVAWERRDARISNWKDGTVAFEQLGVEFPVGWSLNATNIVAQKYFRGAPGTAEREQSLRQVIDRVVDTITTWGIEGGYFVDDAEAENFSNELKFILVTQRAAFNSPVWFNIGVKGVPQQASACFILSVDDTMDGILNWYREEGTIFKGGSGSGINLSKIRSSQELLQGGGTASGPVSFMRGADASAGTIKSGGKTRRAAKMVILNIDHPDVEEFIWCKSKEEAKARVLRDAGFDMDLDGADSFSVQYQNANNSVRVTDDFMQAVVEDADWNMVAVIDGRVIKTVRARDLWRQIATASWECADPGLQFDTTINKWHTAHATGRINGSNPCSEYMHLDNSACNLASINLLKYLDEEGTFDTDAYKHTIEAIFTAQEILVGRADYPTPSIGETSRQFRQLGIGYANLGALLMALGLPYDSPEGRAWAASLTSLMTGHAYATSARTASRMGPFAGFADNEVHMLNVLRMHRDASYEIEAVGAVPGELVAAGQAAWETAVRDGEEYGVRNSQASVLAPTGTIGLMMDCDTTGIEPDLGLVKMKKLVGGGNMSIINQTIPRALRKLGYTPQQIDEIAAYIDVEKSILGAPHISSEHIAVFACSMGDNTIHYEGHVRMMGATQPFLSGAISKTVNMPEDASIEDIEALHLLSWQLGLKAVAIYRDNCKVAQPLSTGKKGDATIGADGMFSGGTADPAAAAATQTIERIVERIEHRPVRQKLPRSRRGRTFEFRVADCKGFATIGEYPNGQPGEIFLTVSKQGSTLSGIMDAFAKSISYGLQYGVPLRAFVEAFTNMRFEPAGMTDDPDIRFASSIMDYLFRRLGLEYLTYDERSELGIFSVDERLQPTLPGVYESAIETRTGSDIVSDPKSIPSAGDLATQMELGLAPEAPKSDNTPTAGVPRVRQSDAPMCMQCGVQMVRAGSCHACPSCGSTSGCS</sequence>
<dbReference type="PANTHER" id="PTHR43371">
    <property type="entry name" value="VITAMIN B12-DEPENDENT RIBONUCLEOTIDE REDUCTASE"/>
    <property type="match status" value="1"/>
</dbReference>
<keyword evidence="7" id="KW-0547">Nucleotide-binding</keyword>
<dbReference type="InterPro" id="IPR024434">
    <property type="entry name" value="TSCPD_dom"/>
</dbReference>
<dbReference type="GO" id="GO:0071897">
    <property type="term" value="P:DNA biosynthetic process"/>
    <property type="evidence" value="ECO:0007669"/>
    <property type="project" value="UniProtKB-KW"/>
</dbReference>
<dbReference type="GO" id="GO:0004748">
    <property type="term" value="F:ribonucleoside-diphosphate reductase activity, thioredoxin disulfide as acceptor"/>
    <property type="evidence" value="ECO:0007669"/>
    <property type="project" value="UniProtKB-EC"/>
</dbReference>
<proteinExistence type="inferred from homology"/>
<dbReference type="EMBL" id="CAFBLP010000063">
    <property type="protein sequence ID" value="CAB4885812.1"/>
    <property type="molecule type" value="Genomic_DNA"/>
</dbReference>
<protein>
    <recommendedName>
        <fullName evidence="4">Vitamin B12-dependent ribonucleotide reductase</fullName>
        <ecNumber evidence="3">1.17.4.1</ecNumber>
    </recommendedName>
    <alternativeName>
        <fullName evidence="12">Ribonucleoside-diphosphate reductase NrdJ</fullName>
    </alternativeName>
</protein>
<dbReference type="SUPFAM" id="SSF51998">
    <property type="entry name" value="PFL-like glycyl radical enzymes"/>
    <property type="match status" value="1"/>
</dbReference>
<evidence type="ECO:0000256" key="10">
    <source>
        <dbReference type="ARBA" id="ARBA00023285"/>
    </source>
</evidence>